<comment type="caution">
    <text evidence="5">The sequence shown here is derived from an EMBL/GenBank/DDBJ whole genome shotgun (WGS) entry which is preliminary data.</text>
</comment>
<gene>
    <name evidence="5" type="ORF">HMPREF9473_02048</name>
</gene>
<evidence type="ECO:0000259" key="4">
    <source>
        <dbReference type="PROSITE" id="PS50949"/>
    </source>
</evidence>
<dbReference type="InterPro" id="IPR036388">
    <property type="entry name" value="WH-like_DNA-bd_sf"/>
</dbReference>
<dbReference type="PRINTS" id="PR00035">
    <property type="entry name" value="HTHGNTR"/>
</dbReference>
<dbReference type="PROSITE" id="PS50949">
    <property type="entry name" value="HTH_GNTR"/>
    <property type="match status" value="1"/>
</dbReference>
<keyword evidence="2" id="KW-0238">DNA-binding</keyword>
<evidence type="ECO:0000256" key="1">
    <source>
        <dbReference type="ARBA" id="ARBA00023015"/>
    </source>
</evidence>
<dbReference type="InterPro" id="IPR011711">
    <property type="entry name" value="GntR_C"/>
</dbReference>
<name>G5IEX1_9FIRM</name>
<dbReference type="InterPro" id="IPR000524">
    <property type="entry name" value="Tscrpt_reg_HTH_GntR"/>
</dbReference>
<dbReference type="Gene3D" id="1.10.10.10">
    <property type="entry name" value="Winged helix-like DNA-binding domain superfamily/Winged helix DNA-binding domain"/>
    <property type="match status" value="1"/>
</dbReference>
<dbReference type="OrthoDB" id="9799482at2"/>
<dbReference type="Gene3D" id="1.20.120.530">
    <property type="entry name" value="GntR ligand-binding domain-like"/>
    <property type="match status" value="1"/>
</dbReference>
<keyword evidence="6" id="KW-1185">Reference proteome</keyword>
<evidence type="ECO:0000313" key="6">
    <source>
        <dbReference type="Proteomes" id="UP000005384"/>
    </source>
</evidence>
<dbReference type="CDD" id="cd07377">
    <property type="entry name" value="WHTH_GntR"/>
    <property type="match status" value="1"/>
</dbReference>
<dbReference type="RefSeq" id="WP_006780028.1">
    <property type="nucleotide sequence ID" value="NZ_CP040506.1"/>
</dbReference>
<dbReference type="SMART" id="SM00895">
    <property type="entry name" value="FCD"/>
    <property type="match status" value="1"/>
</dbReference>
<organism evidence="5 6">
    <name type="scientific">Hungatella hathewayi WAL-18680</name>
    <dbReference type="NCBI Taxonomy" id="742737"/>
    <lineage>
        <taxon>Bacteria</taxon>
        <taxon>Bacillati</taxon>
        <taxon>Bacillota</taxon>
        <taxon>Clostridia</taxon>
        <taxon>Lachnospirales</taxon>
        <taxon>Lachnospiraceae</taxon>
        <taxon>Hungatella</taxon>
    </lineage>
</organism>
<dbReference type="Pfam" id="PF00392">
    <property type="entry name" value="GntR"/>
    <property type="match status" value="1"/>
</dbReference>
<feature type="domain" description="HTH gntR-type" evidence="4">
    <location>
        <begin position="15"/>
        <end position="83"/>
    </location>
</feature>
<dbReference type="HOGENOM" id="CLU_017584_9_3_9"/>
<keyword evidence="1" id="KW-0805">Transcription regulation</keyword>
<keyword evidence="3" id="KW-0804">Transcription</keyword>
<dbReference type="PANTHER" id="PTHR43537:SF5">
    <property type="entry name" value="UXU OPERON TRANSCRIPTIONAL REGULATOR"/>
    <property type="match status" value="1"/>
</dbReference>
<evidence type="ECO:0000256" key="3">
    <source>
        <dbReference type="ARBA" id="ARBA00023163"/>
    </source>
</evidence>
<protein>
    <recommendedName>
        <fullName evidence="4">HTH gntR-type domain-containing protein</fullName>
    </recommendedName>
</protein>
<dbReference type="SMART" id="SM00345">
    <property type="entry name" value="HTH_GNTR"/>
    <property type="match status" value="1"/>
</dbReference>
<dbReference type="PATRIC" id="fig|742737.3.peg.2069"/>
<dbReference type="GO" id="GO:0003677">
    <property type="term" value="F:DNA binding"/>
    <property type="evidence" value="ECO:0007669"/>
    <property type="project" value="UniProtKB-KW"/>
</dbReference>
<dbReference type="InterPro" id="IPR008920">
    <property type="entry name" value="TF_FadR/GntR_C"/>
</dbReference>
<accession>G5IEX1</accession>
<dbReference type="Proteomes" id="UP000005384">
    <property type="component" value="Unassembled WGS sequence"/>
</dbReference>
<dbReference type="PANTHER" id="PTHR43537">
    <property type="entry name" value="TRANSCRIPTIONAL REGULATOR, GNTR FAMILY"/>
    <property type="match status" value="1"/>
</dbReference>
<evidence type="ECO:0000313" key="5">
    <source>
        <dbReference type="EMBL" id="EHI59981.1"/>
    </source>
</evidence>
<dbReference type="AlphaFoldDB" id="G5IEX1"/>
<reference evidence="5 6" key="1">
    <citation type="submission" date="2011-08" db="EMBL/GenBank/DDBJ databases">
        <title>The Genome Sequence of Clostridium hathewayi WAL-18680.</title>
        <authorList>
            <consortium name="The Broad Institute Genome Sequencing Platform"/>
            <person name="Earl A."/>
            <person name="Ward D."/>
            <person name="Feldgarden M."/>
            <person name="Gevers D."/>
            <person name="Finegold S.M."/>
            <person name="Summanen P.H."/>
            <person name="Molitoris D.R."/>
            <person name="Song M."/>
            <person name="Daigneault M."/>
            <person name="Allen-Vercoe E."/>
            <person name="Young S.K."/>
            <person name="Zeng Q."/>
            <person name="Gargeya S."/>
            <person name="Fitzgerald M."/>
            <person name="Haas B."/>
            <person name="Abouelleil A."/>
            <person name="Alvarado L."/>
            <person name="Arachchi H.M."/>
            <person name="Berlin A."/>
            <person name="Brown A."/>
            <person name="Chapman S.B."/>
            <person name="Chen Z."/>
            <person name="Dunbar C."/>
            <person name="Freedman E."/>
            <person name="Gearin G."/>
            <person name="Gellesch M."/>
            <person name="Goldberg J."/>
            <person name="Griggs A."/>
            <person name="Gujja S."/>
            <person name="Heiman D."/>
            <person name="Howarth C."/>
            <person name="Larson L."/>
            <person name="Lui A."/>
            <person name="MacDonald P.J.P."/>
            <person name="Montmayeur A."/>
            <person name="Murphy C."/>
            <person name="Neiman D."/>
            <person name="Pearson M."/>
            <person name="Priest M."/>
            <person name="Roberts A."/>
            <person name="Saif S."/>
            <person name="Shea T."/>
            <person name="Shenoy N."/>
            <person name="Sisk P."/>
            <person name="Stolte C."/>
            <person name="Sykes S."/>
            <person name="Wortman J."/>
            <person name="Nusbaum C."/>
            <person name="Birren B."/>
        </authorList>
    </citation>
    <scope>NUCLEOTIDE SEQUENCE [LARGE SCALE GENOMIC DNA]</scope>
    <source>
        <strain evidence="5 6">WAL-18680</strain>
    </source>
</reference>
<sequence length="243" mass="27961">MGEGKSLLSTSLQNKSVVESIIDRIVSAIIEGELGPGDRLPTEMELCRDLGVGRNSVREAIKKLEAYGVVYIKRAEGTFVSETYNRRMLDPMLYGMILQKDSWQDLIELRRVLDIGTLDVVISHQVTEEQLDTLKACVEQMERAMDVEKPSVTAIMEADSEFHMAIARFTGNEQLVNITDYITRITIPSRRKTIKRVLEQGGTEHFIDLHRQLIQVIEHQQYEQISKAVMDHYVYWKEEEQEM</sequence>
<dbReference type="EMBL" id="ADLN01000040">
    <property type="protein sequence ID" value="EHI59981.1"/>
    <property type="molecule type" value="Genomic_DNA"/>
</dbReference>
<dbReference type="Pfam" id="PF07729">
    <property type="entry name" value="FCD"/>
    <property type="match status" value="1"/>
</dbReference>
<dbReference type="SUPFAM" id="SSF48008">
    <property type="entry name" value="GntR ligand-binding domain-like"/>
    <property type="match status" value="1"/>
</dbReference>
<dbReference type="SUPFAM" id="SSF46785">
    <property type="entry name" value="Winged helix' DNA-binding domain"/>
    <property type="match status" value="1"/>
</dbReference>
<dbReference type="InterPro" id="IPR036390">
    <property type="entry name" value="WH_DNA-bd_sf"/>
</dbReference>
<evidence type="ECO:0000256" key="2">
    <source>
        <dbReference type="ARBA" id="ARBA00023125"/>
    </source>
</evidence>
<dbReference type="GO" id="GO:0003700">
    <property type="term" value="F:DNA-binding transcription factor activity"/>
    <property type="evidence" value="ECO:0007669"/>
    <property type="project" value="InterPro"/>
</dbReference>
<proteinExistence type="predicted"/>